<accession>A0ABD5W3N4</accession>
<dbReference type="RefSeq" id="WP_267164030.1">
    <property type="nucleotide sequence ID" value="NZ_CP112972.1"/>
</dbReference>
<dbReference type="Pfam" id="PF06108">
    <property type="entry name" value="DUF952"/>
    <property type="match status" value="1"/>
</dbReference>
<dbReference type="Proteomes" id="UP001596445">
    <property type="component" value="Unassembled WGS sequence"/>
</dbReference>
<protein>
    <submittedName>
        <fullName evidence="1">DUF952 domain-containing protein</fullName>
    </submittedName>
</protein>
<dbReference type="AlphaFoldDB" id="A0ABD5W3N4"/>
<sequence length="122" mass="13899">MSYIVHALSRADWETFSEQGEHRPRSLDEEGFVHCSKLGQIGLVADYNHADEDELVLALLDESRLNLPVRYESEDGESAFPHVYGPLSLDAVVETFPFEQDETGFRLPEQLLNERFTSPESE</sequence>
<organism evidence="1 2">
    <name type="scientific">Halovenus salina</name>
    <dbReference type="NCBI Taxonomy" id="1510225"/>
    <lineage>
        <taxon>Archaea</taxon>
        <taxon>Methanobacteriati</taxon>
        <taxon>Methanobacteriota</taxon>
        <taxon>Stenosarchaea group</taxon>
        <taxon>Halobacteria</taxon>
        <taxon>Halobacteriales</taxon>
        <taxon>Haloarculaceae</taxon>
        <taxon>Halovenus</taxon>
    </lineage>
</organism>
<dbReference type="PANTHER" id="PTHR34129:SF1">
    <property type="entry name" value="DUF952 DOMAIN-CONTAINING PROTEIN"/>
    <property type="match status" value="1"/>
</dbReference>
<comment type="caution">
    <text evidence="1">The sequence shown here is derived from an EMBL/GenBank/DDBJ whole genome shotgun (WGS) entry which is preliminary data.</text>
</comment>
<gene>
    <name evidence="1" type="ORF">ACFQQG_08605</name>
</gene>
<dbReference type="GeneID" id="76630198"/>
<keyword evidence="2" id="KW-1185">Reference proteome</keyword>
<evidence type="ECO:0000313" key="2">
    <source>
        <dbReference type="Proteomes" id="UP001596445"/>
    </source>
</evidence>
<dbReference type="Gene3D" id="3.20.170.20">
    <property type="entry name" value="Protein of unknown function DUF952"/>
    <property type="match status" value="1"/>
</dbReference>
<dbReference type="InterPro" id="IPR009297">
    <property type="entry name" value="DUF952"/>
</dbReference>
<dbReference type="SUPFAM" id="SSF56399">
    <property type="entry name" value="ADP-ribosylation"/>
    <property type="match status" value="1"/>
</dbReference>
<reference evidence="1 2" key="1">
    <citation type="journal article" date="2019" name="Int. J. Syst. Evol. Microbiol.">
        <title>The Global Catalogue of Microorganisms (GCM) 10K type strain sequencing project: providing services to taxonomists for standard genome sequencing and annotation.</title>
        <authorList>
            <consortium name="The Broad Institute Genomics Platform"/>
            <consortium name="The Broad Institute Genome Sequencing Center for Infectious Disease"/>
            <person name="Wu L."/>
            <person name="Ma J."/>
        </authorList>
    </citation>
    <scope>NUCLEOTIDE SEQUENCE [LARGE SCALE GENOMIC DNA]</scope>
    <source>
        <strain evidence="1 2">JCM 30072</strain>
    </source>
</reference>
<dbReference type="EMBL" id="JBHSZI010000001">
    <property type="protein sequence ID" value="MFC7058224.1"/>
    <property type="molecule type" value="Genomic_DNA"/>
</dbReference>
<name>A0ABD5W3N4_9EURY</name>
<evidence type="ECO:0000313" key="1">
    <source>
        <dbReference type="EMBL" id="MFC7058224.1"/>
    </source>
</evidence>
<dbReference type="PANTHER" id="PTHR34129">
    <property type="entry name" value="BLR1139 PROTEIN"/>
    <property type="match status" value="1"/>
</dbReference>
<proteinExistence type="predicted"/>